<dbReference type="OrthoDB" id="360390at2759"/>
<dbReference type="STRING" id="1157962.A0A250WW34"/>
<dbReference type="SUPFAM" id="SSF48452">
    <property type="entry name" value="TPR-like"/>
    <property type="match status" value="1"/>
</dbReference>
<comment type="caution">
    <text evidence="10">The sequence shown here is derived from an EMBL/GenBank/DDBJ whole genome shotgun (WGS) entry which is preliminary data.</text>
</comment>
<keyword evidence="3" id="KW-0677">Repeat</keyword>
<dbReference type="Proteomes" id="UP000232323">
    <property type="component" value="Unassembled WGS sequence"/>
</dbReference>
<dbReference type="InterPro" id="IPR012677">
    <property type="entry name" value="Nucleotide-bd_a/b_plait_sf"/>
</dbReference>
<dbReference type="PANTHER" id="PTHR17204:SF25">
    <property type="entry name" value="RRM DOMAIN-CONTAINING PROTEIN"/>
    <property type="match status" value="1"/>
</dbReference>
<evidence type="ECO:0000256" key="8">
    <source>
        <dbReference type="SAM" id="MobiDB-lite"/>
    </source>
</evidence>
<keyword evidence="11" id="KW-1185">Reference proteome</keyword>
<feature type="region of interest" description="Disordered" evidence="8">
    <location>
        <begin position="918"/>
        <end position="938"/>
    </location>
</feature>
<dbReference type="Pfam" id="PF05843">
    <property type="entry name" value="Suf"/>
    <property type="match status" value="1"/>
</dbReference>
<dbReference type="SMART" id="SM00360">
    <property type="entry name" value="RRM"/>
    <property type="match status" value="1"/>
</dbReference>
<feature type="compositionally biased region" description="Basic and acidic residues" evidence="8">
    <location>
        <begin position="825"/>
        <end position="841"/>
    </location>
</feature>
<dbReference type="CDD" id="cd00590">
    <property type="entry name" value="RRM_SF"/>
    <property type="match status" value="1"/>
</dbReference>
<dbReference type="PANTHER" id="PTHR17204">
    <property type="entry name" value="PRE-MRNA PROCESSING PROTEIN PRP39-RELATED"/>
    <property type="match status" value="1"/>
</dbReference>
<dbReference type="SUPFAM" id="SSF54928">
    <property type="entry name" value="RNA-binding domain, RBD"/>
    <property type="match status" value="1"/>
</dbReference>
<feature type="compositionally biased region" description="Basic and acidic residues" evidence="8">
    <location>
        <begin position="925"/>
        <end position="938"/>
    </location>
</feature>
<dbReference type="Pfam" id="PF00076">
    <property type="entry name" value="RRM_1"/>
    <property type="match status" value="1"/>
</dbReference>
<protein>
    <recommendedName>
        <fullName evidence="9">RRM domain-containing protein</fullName>
    </recommendedName>
</protein>
<feature type="compositionally biased region" description="Basic and acidic residues" evidence="8">
    <location>
        <begin position="621"/>
        <end position="644"/>
    </location>
</feature>
<dbReference type="Gene3D" id="1.25.40.10">
    <property type="entry name" value="Tetratricopeptide repeat domain"/>
    <property type="match status" value="2"/>
</dbReference>
<keyword evidence="2" id="KW-0507">mRNA processing</keyword>
<evidence type="ECO:0000259" key="9">
    <source>
        <dbReference type="PROSITE" id="PS50102"/>
    </source>
</evidence>
<dbReference type="PROSITE" id="PS50102">
    <property type="entry name" value="RRM"/>
    <property type="match status" value="1"/>
</dbReference>
<comment type="subcellular location">
    <subcellularLocation>
        <location evidence="1">Nucleus</location>
    </subcellularLocation>
</comment>
<evidence type="ECO:0000313" key="11">
    <source>
        <dbReference type="Proteomes" id="UP000232323"/>
    </source>
</evidence>
<dbReference type="GO" id="GO:0006397">
    <property type="term" value="P:mRNA processing"/>
    <property type="evidence" value="ECO:0007669"/>
    <property type="project" value="UniProtKB-KW"/>
</dbReference>
<dbReference type="InterPro" id="IPR011990">
    <property type="entry name" value="TPR-like_helical_dom_sf"/>
</dbReference>
<feature type="compositionally biased region" description="Gly residues" evidence="8">
    <location>
        <begin position="780"/>
        <end position="792"/>
    </location>
</feature>
<name>A0A250WW34_9CHLO</name>
<dbReference type="InterPro" id="IPR003107">
    <property type="entry name" value="HAT"/>
</dbReference>
<feature type="compositionally biased region" description="Acidic residues" evidence="8">
    <location>
        <begin position="22"/>
        <end position="38"/>
    </location>
</feature>
<keyword evidence="4 7" id="KW-0694">RNA-binding</keyword>
<organism evidence="10 11">
    <name type="scientific">Chlamydomonas eustigma</name>
    <dbReference type="NCBI Taxonomy" id="1157962"/>
    <lineage>
        <taxon>Eukaryota</taxon>
        <taxon>Viridiplantae</taxon>
        <taxon>Chlorophyta</taxon>
        <taxon>core chlorophytes</taxon>
        <taxon>Chlorophyceae</taxon>
        <taxon>CS clade</taxon>
        <taxon>Chlamydomonadales</taxon>
        <taxon>Chlamydomonadaceae</taxon>
        <taxon>Chlamydomonas</taxon>
    </lineage>
</organism>
<dbReference type="InterPro" id="IPR035979">
    <property type="entry name" value="RBD_domain_sf"/>
</dbReference>
<feature type="compositionally biased region" description="Basic and acidic residues" evidence="8">
    <location>
        <begin position="793"/>
        <end position="806"/>
    </location>
</feature>
<dbReference type="EMBL" id="BEGY01000009">
    <property type="protein sequence ID" value="GAX74832.1"/>
    <property type="molecule type" value="Genomic_DNA"/>
</dbReference>
<gene>
    <name evidence="10" type="ORF">CEUSTIGMA_g2278.t1</name>
</gene>
<dbReference type="InterPro" id="IPR000504">
    <property type="entry name" value="RRM_dom"/>
</dbReference>
<dbReference type="Pfam" id="PF05391">
    <property type="entry name" value="Lsm_interact"/>
    <property type="match status" value="1"/>
</dbReference>
<dbReference type="GO" id="GO:0008380">
    <property type="term" value="P:RNA splicing"/>
    <property type="evidence" value="ECO:0007669"/>
    <property type="project" value="UniProtKB-KW"/>
</dbReference>
<feature type="domain" description="RRM" evidence="9">
    <location>
        <begin position="702"/>
        <end position="778"/>
    </location>
</feature>
<keyword evidence="6" id="KW-0539">Nucleus</keyword>
<dbReference type="InterPro" id="IPR008669">
    <property type="entry name" value="LSM_interact"/>
</dbReference>
<dbReference type="Gene3D" id="3.30.70.330">
    <property type="match status" value="1"/>
</dbReference>
<evidence type="ECO:0000313" key="10">
    <source>
        <dbReference type="EMBL" id="GAX74832.1"/>
    </source>
</evidence>
<accession>A0A250WW34</accession>
<feature type="compositionally biased region" description="Basic and acidic residues" evidence="8">
    <location>
        <begin position="593"/>
        <end position="606"/>
    </location>
</feature>
<evidence type="ECO:0000256" key="2">
    <source>
        <dbReference type="ARBA" id="ARBA00022664"/>
    </source>
</evidence>
<evidence type="ECO:0000256" key="1">
    <source>
        <dbReference type="ARBA" id="ARBA00004123"/>
    </source>
</evidence>
<evidence type="ECO:0000256" key="5">
    <source>
        <dbReference type="ARBA" id="ARBA00023187"/>
    </source>
</evidence>
<keyword evidence="5" id="KW-0508">mRNA splicing</keyword>
<feature type="region of interest" description="Disordered" evidence="8">
    <location>
        <begin position="593"/>
        <end position="669"/>
    </location>
</feature>
<dbReference type="InterPro" id="IPR008847">
    <property type="entry name" value="Suf"/>
</dbReference>
<dbReference type="AlphaFoldDB" id="A0A250WW34"/>
<evidence type="ECO:0000256" key="7">
    <source>
        <dbReference type="PROSITE-ProRule" id="PRU00176"/>
    </source>
</evidence>
<dbReference type="GO" id="GO:0005634">
    <property type="term" value="C:nucleus"/>
    <property type="evidence" value="ECO:0007669"/>
    <property type="project" value="UniProtKB-SubCell"/>
</dbReference>
<evidence type="ECO:0000256" key="6">
    <source>
        <dbReference type="ARBA" id="ARBA00023242"/>
    </source>
</evidence>
<feature type="region of interest" description="Disordered" evidence="8">
    <location>
        <begin position="773"/>
        <end position="905"/>
    </location>
</feature>
<feature type="region of interest" description="Disordered" evidence="8">
    <location>
        <begin position="1"/>
        <end position="38"/>
    </location>
</feature>
<evidence type="ECO:0000256" key="4">
    <source>
        <dbReference type="ARBA" id="ARBA00022884"/>
    </source>
</evidence>
<evidence type="ECO:0000256" key="3">
    <source>
        <dbReference type="ARBA" id="ARBA00022737"/>
    </source>
</evidence>
<proteinExistence type="predicted"/>
<feature type="compositionally biased region" description="Basic and acidic residues" evidence="8">
    <location>
        <begin position="1"/>
        <end position="12"/>
    </location>
</feature>
<sequence length="938" mass="104329">MSSEVPLEHNDEQLEAGGADIIEADDDDADSESSDDVEIEVDPTVMEHLMRLEAELESNPNLYDTHIKYIELLRTSNLRVQLRAAHERMSTLFPLSEQLWMEWVNDELAQVESLEDILRIQNLFQKATQDYFSVNLWCSYIEFVADFDPEVSKKTGSGAKKMRELCEQALTAVGLHVNEGAKVWALYRQYEAGMEVEEVQEKNKHVERMRSLYCRQMQVPLEGGQDVYESYKEWEAVLGKEVPQHIIKAFSKAQEALALRRPYEVAVAPGKPADAHLLAAFMAYIKLEKEIGEPARVQCLYERAIATFPVTTELWMQYGRYLEQNLRSIPGLVMDVYGRALRNCYWVGALWARAIRAAARGGPGGVTGAGLEAVLQQQDELYKRAINAGLQDYECYMDVILAHLDGLRHAASMHEQSEMKQAAFKALREAFQEASQLLSSYFKDYLDRSLRLPLYWTHCEAVVMADVGAARKVWEEATLKTGLGKYYETWASYVSMERSLRNTKEARGIFKRAYNRKLEDGGQLALCSDWLRFEREEGSPEDYFAASLKVEPIMEVAAAQAAAAVDASAVEIAKAAAQEAPKLSKEDIARMRQERDPNFKKTEKNKQSAIKDGGLAKAKRSRENDSQIMQEDHGHEEKRQKHEVSAPNEASAMDEDSDPNHSTMGDVPAVNPEVLAPVSSDVQMEGTAEEAAAAAKRFRDERTVFVKGLRMNLRDGELDLFFQPCGGLKEVRLMRDGDGRFRGFAYVEFSTDEGFQRAVALNGSEFHGKTLFVAKSQPPGSGGGGRVGGRGPETGRGRGGRSEGRGGHSQQDSGRGGRGAGRGNWQERNHEGGVGRREEGSGRGSGGRGRGEFDSYNGGRGRGRQQGLGFSERGMGSEEVRTGGHHRHQIELGGEQPSGTAPPMTAAFVPRIVKKTIAGSGDAPKSNDEFRKMLLEKK</sequence>
<reference evidence="10 11" key="1">
    <citation type="submission" date="2017-08" db="EMBL/GenBank/DDBJ databases">
        <title>Acidophilic green algal genome provides insights into adaptation to an acidic environment.</title>
        <authorList>
            <person name="Hirooka S."/>
            <person name="Hirose Y."/>
            <person name="Kanesaki Y."/>
            <person name="Higuchi S."/>
            <person name="Fujiwara T."/>
            <person name="Onuma R."/>
            <person name="Era A."/>
            <person name="Ohbayashi R."/>
            <person name="Uzuka A."/>
            <person name="Nozaki H."/>
            <person name="Yoshikawa H."/>
            <person name="Miyagishima S.Y."/>
        </authorList>
    </citation>
    <scope>NUCLEOTIDE SEQUENCE [LARGE SCALE GENOMIC DNA]</scope>
    <source>
        <strain evidence="10 11">NIES-2499</strain>
    </source>
</reference>
<dbReference type="GO" id="GO:0003723">
    <property type="term" value="F:RNA binding"/>
    <property type="evidence" value="ECO:0007669"/>
    <property type="project" value="UniProtKB-UniRule"/>
</dbReference>
<dbReference type="SMART" id="SM00386">
    <property type="entry name" value="HAT"/>
    <property type="match status" value="5"/>
</dbReference>